<comment type="caution">
    <text evidence="7">The sequence shown here is derived from an EMBL/GenBank/DDBJ whole genome shotgun (WGS) entry which is preliminary data.</text>
</comment>
<dbReference type="GO" id="GO:0032958">
    <property type="term" value="P:inositol phosphate biosynthetic process"/>
    <property type="evidence" value="ECO:0007669"/>
    <property type="project" value="TreeGrafter"/>
</dbReference>
<keyword evidence="8" id="KW-1185">Reference proteome</keyword>
<dbReference type="GO" id="GO:0005634">
    <property type="term" value="C:nucleus"/>
    <property type="evidence" value="ECO:0007669"/>
    <property type="project" value="TreeGrafter"/>
</dbReference>
<sequence length="302" mass="34304">MKHALLGLIRAPQHQLKICKNGREVYGSEIRQDLSEILSAWFPQHASCSEHLLSEFLNLVIETLLYSPKDAAPATLQNQDSVNHMSHKIEEIQPGSTTDPASDLRAGEAEVTRRVSETGEGHCQTQICGNSPFFTSVRESSRLPKGCVLECMSRLQQMDQQNIEDIYLLHTALAARMEEDPQLRRKWRWDGPYTNVSWILGEKSGVNEYITNPVRDLVEEDVLKVKRFLVSKTLQDCSIIAAIKPALDRQTSQDQDSYVNFHGELYQFSIGIIDLDPKSFDKVPFYYHQAVDIDAAFRDLIP</sequence>
<evidence type="ECO:0000256" key="4">
    <source>
        <dbReference type="ARBA" id="ARBA00022777"/>
    </source>
</evidence>
<dbReference type="AlphaFoldDB" id="A0AAV4F9J2"/>
<gene>
    <name evidence="7" type="ORF">ElyMa_000305800</name>
</gene>
<dbReference type="GO" id="GO:0005524">
    <property type="term" value="F:ATP binding"/>
    <property type="evidence" value="ECO:0007669"/>
    <property type="project" value="UniProtKB-KW"/>
</dbReference>
<reference evidence="7 8" key="1">
    <citation type="journal article" date="2021" name="Elife">
        <title>Chloroplast acquisition without the gene transfer in kleptoplastic sea slugs, Plakobranchus ocellatus.</title>
        <authorList>
            <person name="Maeda T."/>
            <person name="Takahashi S."/>
            <person name="Yoshida T."/>
            <person name="Shimamura S."/>
            <person name="Takaki Y."/>
            <person name="Nagai Y."/>
            <person name="Toyoda A."/>
            <person name="Suzuki Y."/>
            <person name="Arimoto A."/>
            <person name="Ishii H."/>
            <person name="Satoh N."/>
            <person name="Nishiyama T."/>
            <person name="Hasebe M."/>
            <person name="Maruyama T."/>
            <person name="Minagawa J."/>
            <person name="Obokata J."/>
            <person name="Shigenobu S."/>
        </authorList>
    </citation>
    <scope>NUCLEOTIDE SEQUENCE [LARGE SCALE GENOMIC DNA]</scope>
</reference>
<evidence type="ECO:0000313" key="8">
    <source>
        <dbReference type="Proteomes" id="UP000762676"/>
    </source>
</evidence>
<dbReference type="Proteomes" id="UP000762676">
    <property type="component" value="Unassembled WGS sequence"/>
</dbReference>
<protein>
    <recommendedName>
        <fullName evidence="1 6">Inositol-pentakisphosphate 2-kinase</fullName>
        <ecNumber evidence="1 6">2.7.1.158</ecNumber>
    </recommendedName>
</protein>
<name>A0AAV4F9J2_9GAST</name>
<comment type="domain">
    <text evidence="6">The EXKPK motif is conserved in inositol-pentakisphosphate 2-kinases of both family 1 and 2.</text>
</comment>
<dbReference type="PANTHER" id="PTHR14456:SF2">
    <property type="entry name" value="INOSITOL-PENTAKISPHOSPHATE 2-KINASE"/>
    <property type="match status" value="1"/>
</dbReference>
<comment type="catalytic activity">
    <reaction evidence="6">
        <text>1D-myo-inositol 1,3,4,5,6-pentakisphosphate + ATP = 1D-myo-inositol hexakisphosphate + ADP + H(+)</text>
        <dbReference type="Rhea" id="RHEA:20313"/>
        <dbReference type="ChEBI" id="CHEBI:15378"/>
        <dbReference type="ChEBI" id="CHEBI:30616"/>
        <dbReference type="ChEBI" id="CHEBI:57733"/>
        <dbReference type="ChEBI" id="CHEBI:58130"/>
        <dbReference type="ChEBI" id="CHEBI:456216"/>
        <dbReference type="EC" id="2.7.1.158"/>
    </reaction>
</comment>
<evidence type="ECO:0000256" key="5">
    <source>
        <dbReference type="ARBA" id="ARBA00022840"/>
    </source>
</evidence>
<evidence type="ECO:0000256" key="2">
    <source>
        <dbReference type="ARBA" id="ARBA00022679"/>
    </source>
</evidence>
<keyword evidence="4 6" id="KW-0418">Kinase</keyword>
<dbReference type="GO" id="GO:0035299">
    <property type="term" value="F:inositol-1,3,4,5,6-pentakisphosphate 2-kinase activity"/>
    <property type="evidence" value="ECO:0007669"/>
    <property type="project" value="UniProtKB-EC"/>
</dbReference>
<evidence type="ECO:0000256" key="1">
    <source>
        <dbReference type="ARBA" id="ARBA00012023"/>
    </source>
</evidence>
<evidence type="ECO:0000256" key="6">
    <source>
        <dbReference type="RuleBase" id="RU364126"/>
    </source>
</evidence>
<dbReference type="Pfam" id="PF06090">
    <property type="entry name" value="Ins_P5_2-kin"/>
    <property type="match status" value="1"/>
</dbReference>
<dbReference type="EC" id="2.7.1.158" evidence="1 6"/>
<dbReference type="PANTHER" id="PTHR14456">
    <property type="entry name" value="INOSITOL POLYPHOSPHATE KINASE 1"/>
    <property type="match status" value="1"/>
</dbReference>
<evidence type="ECO:0000256" key="3">
    <source>
        <dbReference type="ARBA" id="ARBA00022741"/>
    </source>
</evidence>
<keyword evidence="2 6" id="KW-0808">Transferase</keyword>
<comment type="function">
    <text evidence="6">Phosphorylates Ins(1,3,4,5,6)P5 at position 2 to form Ins(1,2,3,4,5,6)P6 (InsP6 or phytate).</text>
</comment>
<dbReference type="InterPro" id="IPR009286">
    <property type="entry name" value="Ins_P5_2-kin"/>
</dbReference>
<keyword evidence="5 6" id="KW-0067">ATP-binding</keyword>
<keyword evidence="3 6" id="KW-0547">Nucleotide-binding</keyword>
<dbReference type="EMBL" id="BMAT01000628">
    <property type="protein sequence ID" value="GFR69639.1"/>
    <property type="molecule type" value="Genomic_DNA"/>
</dbReference>
<organism evidence="7 8">
    <name type="scientific">Elysia marginata</name>
    <dbReference type="NCBI Taxonomy" id="1093978"/>
    <lineage>
        <taxon>Eukaryota</taxon>
        <taxon>Metazoa</taxon>
        <taxon>Spiralia</taxon>
        <taxon>Lophotrochozoa</taxon>
        <taxon>Mollusca</taxon>
        <taxon>Gastropoda</taxon>
        <taxon>Heterobranchia</taxon>
        <taxon>Euthyneura</taxon>
        <taxon>Panpulmonata</taxon>
        <taxon>Sacoglossa</taxon>
        <taxon>Placobranchoidea</taxon>
        <taxon>Plakobranchidae</taxon>
        <taxon>Elysia</taxon>
    </lineage>
</organism>
<accession>A0AAV4F9J2</accession>
<evidence type="ECO:0000313" key="7">
    <source>
        <dbReference type="EMBL" id="GFR69639.1"/>
    </source>
</evidence>
<proteinExistence type="predicted"/>